<evidence type="ECO:0000256" key="4">
    <source>
        <dbReference type="ARBA" id="ARBA00022475"/>
    </source>
</evidence>
<dbReference type="PROSITE" id="PS50850">
    <property type="entry name" value="MFS"/>
    <property type="match status" value="1"/>
</dbReference>
<organism evidence="10 11">
    <name type="scientific">Actinoplanes regularis</name>
    <dbReference type="NCBI Taxonomy" id="52697"/>
    <lineage>
        <taxon>Bacteria</taxon>
        <taxon>Bacillati</taxon>
        <taxon>Actinomycetota</taxon>
        <taxon>Actinomycetes</taxon>
        <taxon>Micromonosporales</taxon>
        <taxon>Micromonosporaceae</taxon>
        <taxon>Actinoplanes</taxon>
    </lineage>
</organism>
<dbReference type="SUPFAM" id="SSF103473">
    <property type="entry name" value="MFS general substrate transporter"/>
    <property type="match status" value="1"/>
</dbReference>
<evidence type="ECO:0000256" key="6">
    <source>
        <dbReference type="ARBA" id="ARBA00022989"/>
    </source>
</evidence>
<evidence type="ECO:0000256" key="7">
    <source>
        <dbReference type="ARBA" id="ARBA00023136"/>
    </source>
</evidence>
<protein>
    <submittedName>
        <fullName evidence="10">Drug resistance transporter, EmrB/QacA subfamily</fullName>
    </submittedName>
</protein>
<feature type="transmembrane region" description="Helical" evidence="8">
    <location>
        <begin position="29"/>
        <end position="48"/>
    </location>
</feature>
<feature type="domain" description="Major facilitator superfamily (MFS) profile" evidence="9">
    <location>
        <begin position="26"/>
        <end position="505"/>
    </location>
</feature>
<dbReference type="InterPro" id="IPR004638">
    <property type="entry name" value="EmrB-like"/>
</dbReference>
<dbReference type="Proteomes" id="UP000198415">
    <property type="component" value="Unassembled WGS sequence"/>
</dbReference>
<dbReference type="InterPro" id="IPR020846">
    <property type="entry name" value="MFS_dom"/>
</dbReference>
<feature type="transmembrane region" description="Helical" evidence="8">
    <location>
        <begin position="282"/>
        <end position="301"/>
    </location>
</feature>
<dbReference type="FunFam" id="1.20.1720.10:FF:000004">
    <property type="entry name" value="EmrB/QacA family drug resistance transporter"/>
    <property type="match status" value="1"/>
</dbReference>
<dbReference type="Gene3D" id="1.20.1720.10">
    <property type="entry name" value="Multidrug resistance protein D"/>
    <property type="match status" value="1"/>
</dbReference>
<keyword evidence="11" id="KW-1185">Reference proteome</keyword>
<keyword evidence="5 8" id="KW-0812">Transmembrane</keyword>
<dbReference type="Pfam" id="PF07690">
    <property type="entry name" value="MFS_1"/>
    <property type="match status" value="1"/>
</dbReference>
<feature type="transmembrane region" description="Helical" evidence="8">
    <location>
        <begin position="482"/>
        <end position="500"/>
    </location>
</feature>
<dbReference type="AlphaFoldDB" id="A0A239DNW5"/>
<dbReference type="InterPro" id="IPR005829">
    <property type="entry name" value="Sugar_transporter_CS"/>
</dbReference>
<evidence type="ECO:0000256" key="2">
    <source>
        <dbReference type="ARBA" id="ARBA00007520"/>
    </source>
</evidence>
<evidence type="ECO:0000256" key="1">
    <source>
        <dbReference type="ARBA" id="ARBA00004651"/>
    </source>
</evidence>
<evidence type="ECO:0000256" key="3">
    <source>
        <dbReference type="ARBA" id="ARBA00022448"/>
    </source>
</evidence>
<dbReference type="PROSITE" id="PS00217">
    <property type="entry name" value="SUGAR_TRANSPORT_2"/>
    <property type="match status" value="1"/>
</dbReference>
<keyword evidence="7 8" id="KW-0472">Membrane</keyword>
<feature type="transmembrane region" description="Helical" evidence="8">
    <location>
        <begin position="179"/>
        <end position="199"/>
    </location>
</feature>
<feature type="transmembrane region" description="Helical" evidence="8">
    <location>
        <begin position="92"/>
        <end position="110"/>
    </location>
</feature>
<feature type="transmembrane region" description="Helical" evidence="8">
    <location>
        <begin position="375"/>
        <end position="394"/>
    </location>
</feature>
<dbReference type="PANTHER" id="PTHR23501:SF197">
    <property type="entry name" value="COMD"/>
    <property type="match status" value="1"/>
</dbReference>
<feature type="transmembrane region" description="Helical" evidence="8">
    <location>
        <begin position="60"/>
        <end position="80"/>
    </location>
</feature>
<comment type="subcellular location">
    <subcellularLocation>
        <location evidence="1">Cell membrane</location>
        <topology evidence="1">Multi-pass membrane protein</topology>
    </subcellularLocation>
</comment>
<evidence type="ECO:0000259" key="9">
    <source>
        <dbReference type="PROSITE" id="PS50850"/>
    </source>
</evidence>
<dbReference type="OrthoDB" id="9807274at2"/>
<dbReference type="EMBL" id="FZNR01000014">
    <property type="protein sequence ID" value="SNS34196.1"/>
    <property type="molecule type" value="Genomic_DNA"/>
</dbReference>
<dbReference type="PRINTS" id="PR01036">
    <property type="entry name" value="TCRTETB"/>
</dbReference>
<dbReference type="GO" id="GO:0022857">
    <property type="term" value="F:transmembrane transporter activity"/>
    <property type="evidence" value="ECO:0007669"/>
    <property type="project" value="InterPro"/>
</dbReference>
<feature type="transmembrane region" description="Helical" evidence="8">
    <location>
        <begin position="211"/>
        <end position="232"/>
    </location>
</feature>
<dbReference type="RefSeq" id="WP_089296562.1">
    <property type="nucleotide sequence ID" value="NZ_BOMU01000071.1"/>
</dbReference>
<dbReference type="GO" id="GO:0005886">
    <property type="term" value="C:plasma membrane"/>
    <property type="evidence" value="ECO:0007669"/>
    <property type="project" value="UniProtKB-SubCell"/>
</dbReference>
<comment type="similarity">
    <text evidence="2">Belongs to the major facilitator superfamily. TCR/Tet family.</text>
</comment>
<evidence type="ECO:0000256" key="5">
    <source>
        <dbReference type="ARBA" id="ARBA00022692"/>
    </source>
</evidence>
<dbReference type="InterPro" id="IPR036259">
    <property type="entry name" value="MFS_trans_sf"/>
</dbReference>
<dbReference type="InterPro" id="IPR011701">
    <property type="entry name" value="MFS"/>
</dbReference>
<keyword evidence="4" id="KW-1003">Cell membrane</keyword>
<feature type="transmembrane region" description="Helical" evidence="8">
    <location>
        <begin position="244"/>
        <end position="261"/>
    </location>
</feature>
<dbReference type="PANTHER" id="PTHR23501">
    <property type="entry name" value="MAJOR FACILITATOR SUPERFAMILY"/>
    <property type="match status" value="1"/>
</dbReference>
<keyword evidence="3" id="KW-0813">Transport</keyword>
<dbReference type="CDD" id="cd17502">
    <property type="entry name" value="MFS_Azr1_MDR_like"/>
    <property type="match status" value="1"/>
</dbReference>
<evidence type="ECO:0000313" key="10">
    <source>
        <dbReference type="EMBL" id="SNS34196.1"/>
    </source>
</evidence>
<reference evidence="10 11" key="1">
    <citation type="submission" date="2017-06" db="EMBL/GenBank/DDBJ databases">
        <authorList>
            <person name="Kim H.J."/>
            <person name="Triplett B.A."/>
        </authorList>
    </citation>
    <scope>NUCLEOTIDE SEQUENCE [LARGE SCALE GENOMIC DNA]</scope>
    <source>
        <strain evidence="10 11">DSM 43151</strain>
    </source>
</reference>
<feature type="transmembrane region" description="Helical" evidence="8">
    <location>
        <begin position="321"/>
        <end position="339"/>
    </location>
</feature>
<name>A0A239DNW5_9ACTN</name>
<evidence type="ECO:0000313" key="11">
    <source>
        <dbReference type="Proteomes" id="UP000198415"/>
    </source>
</evidence>
<accession>A0A239DNW5</accession>
<dbReference type="Gene3D" id="1.20.1250.20">
    <property type="entry name" value="MFS general substrate transporter like domains"/>
    <property type="match status" value="1"/>
</dbReference>
<evidence type="ECO:0000256" key="8">
    <source>
        <dbReference type="SAM" id="Phobius"/>
    </source>
</evidence>
<proteinExistence type="inferred from homology"/>
<gene>
    <name evidence="10" type="ORF">SAMN06264365_11426</name>
</gene>
<dbReference type="NCBIfam" id="TIGR00711">
    <property type="entry name" value="efflux_EmrB"/>
    <property type="match status" value="1"/>
</dbReference>
<feature type="transmembrane region" description="Helical" evidence="8">
    <location>
        <begin position="346"/>
        <end position="363"/>
    </location>
</feature>
<keyword evidence="6 8" id="KW-1133">Transmembrane helix</keyword>
<feature type="transmembrane region" description="Helical" evidence="8">
    <location>
        <begin position="116"/>
        <end position="137"/>
    </location>
</feature>
<feature type="transmembrane region" description="Helical" evidence="8">
    <location>
        <begin position="149"/>
        <end position="167"/>
    </location>
</feature>
<sequence length="524" mass="54908">MAESAAPARPDAEEGLGFSHREIMVTMSGLVIAMLLAQLDNMIVAPALPTIVGDLGGLEHLSWVTTGYILATTIATPIWGKLGDLFGRRITFVAAVALFLVGSVLCGMAHNMAELVAFRGVQGLGAGGLIVGVLSIIGEMIPPRDRSRYQGVMMAVMPVAMIGGPLIGGFITDHLSWRWAFYVNLPLGIVTLVVSWITLARLPKGKGAARIDWLGTALLTVWITALVLITTWGGTEYDWTSPQILGLIALTLAGLVAFILVERRQAEPIMPLRVFKSRNFTLAGAIAFISGFALFGAIGYLPQYQQFVQGSSATNSGLLLMPMMASVMVVSILVGNLIGRTGRYRIYPIAGSALVVLGMFLFSTVDLHTSKTLTALYMVILGAGMGGIMQPSTLIAQNSLEMRDIGAGTGVSTFLRNMGSSLGVSILGAIYAHHLTDSLATAGAGAGGGVSASSMTPAVMRNLPETAQHLFQQAVTDGIGPLFLWGSAVAAIGIVVALFVRHVPLRGGKPTAPAKPETPADAAA</sequence>